<organism evidence="1 2">
    <name type="scientific">Pelagibius litoralis</name>
    <dbReference type="NCBI Taxonomy" id="374515"/>
    <lineage>
        <taxon>Bacteria</taxon>
        <taxon>Pseudomonadati</taxon>
        <taxon>Pseudomonadota</taxon>
        <taxon>Alphaproteobacteria</taxon>
        <taxon>Rhodospirillales</taxon>
        <taxon>Rhodovibrionaceae</taxon>
        <taxon>Pelagibius</taxon>
    </lineage>
</organism>
<gene>
    <name evidence="1" type="ORF">HBA54_05700</name>
</gene>
<dbReference type="RefSeq" id="WP_167222269.1">
    <property type="nucleotide sequence ID" value="NZ_JAAQPH010000003.1"/>
</dbReference>
<dbReference type="AlphaFoldDB" id="A0A967C3T5"/>
<reference evidence="1" key="1">
    <citation type="submission" date="2020-03" db="EMBL/GenBank/DDBJ databases">
        <title>Genome of Pelagibius litoralis DSM 21314T.</title>
        <authorList>
            <person name="Wang G."/>
        </authorList>
    </citation>
    <scope>NUCLEOTIDE SEQUENCE</scope>
    <source>
        <strain evidence="1">DSM 21314</strain>
    </source>
</reference>
<proteinExistence type="predicted"/>
<protein>
    <submittedName>
        <fullName evidence="1">Uncharacterized protein</fullName>
    </submittedName>
</protein>
<keyword evidence="2" id="KW-1185">Reference proteome</keyword>
<dbReference type="Proteomes" id="UP000761264">
    <property type="component" value="Unassembled WGS sequence"/>
</dbReference>
<accession>A0A967C3T5</accession>
<evidence type="ECO:0000313" key="1">
    <source>
        <dbReference type="EMBL" id="NIA68080.1"/>
    </source>
</evidence>
<comment type="caution">
    <text evidence="1">The sequence shown here is derived from an EMBL/GenBank/DDBJ whole genome shotgun (WGS) entry which is preliminary data.</text>
</comment>
<dbReference type="EMBL" id="JAAQPH010000003">
    <property type="protein sequence ID" value="NIA68080.1"/>
    <property type="molecule type" value="Genomic_DNA"/>
</dbReference>
<name>A0A967C3T5_9PROT</name>
<evidence type="ECO:0000313" key="2">
    <source>
        <dbReference type="Proteomes" id="UP000761264"/>
    </source>
</evidence>
<sequence length="191" mass="21012">MGSKTDEIIRAFTEGSPSERQAILAAMPPTMTRDVAIQLAASDEPSIAVVGLDQITADHVGDRDPELCLALATACYQVCRCLYQDHGAGPAQVYVNTAGRSAHFAVAALRSLSRYEEVLQFLDSALPWLQSADHRSHLTDLMIARIEAHLHLKHRDEAAELLLAVPEELRSQDVRFASLRRRVDLAAGRCR</sequence>